<comment type="caution">
    <text evidence="2">The sequence shown here is derived from an EMBL/GenBank/DDBJ whole genome shotgun (WGS) entry which is preliminary data.</text>
</comment>
<evidence type="ECO:0000313" key="3">
    <source>
        <dbReference type="Proteomes" id="UP000235392"/>
    </source>
</evidence>
<dbReference type="Proteomes" id="UP000235392">
    <property type="component" value="Unassembled WGS sequence"/>
</dbReference>
<accession>A0A2N5TV67</accession>
<dbReference type="AlphaFoldDB" id="A0A2N5TV67"/>
<name>A0A2N5TV67_9BASI</name>
<reference evidence="2 3" key="1">
    <citation type="submission" date="2017-11" db="EMBL/GenBank/DDBJ databases">
        <title>De novo assembly and phasing of dikaryotic genomes from two isolates of Puccinia coronata f. sp. avenae, the causal agent of oat crown rust.</title>
        <authorList>
            <person name="Miller M.E."/>
            <person name="Zhang Y."/>
            <person name="Omidvar V."/>
            <person name="Sperschneider J."/>
            <person name="Schwessinger B."/>
            <person name="Raley C."/>
            <person name="Palmer J.M."/>
            <person name="Garnica D."/>
            <person name="Upadhyaya N."/>
            <person name="Rathjen J."/>
            <person name="Taylor J.M."/>
            <person name="Park R.F."/>
            <person name="Dodds P.N."/>
            <person name="Hirsch C.D."/>
            <person name="Kianian S.F."/>
            <person name="Figueroa M."/>
        </authorList>
    </citation>
    <scope>NUCLEOTIDE SEQUENCE [LARGE SCALE GENOMIC DNA]</scope>
    <source>
        <strain evidence="2">12SD80</strain>
    </source>
</reference>
<gene>
    <name evidence="2" type="ORF">PCASD_21346</name>
</gene>
<evidence type="ECO:0000256" key="1">
    <source>
        <dbReference type="SAM" id="MobiDB-lite"/>
    </source>
</evidence>
<feature type="compositionally biased region" description="Polar residues" evidence="1">
    <location>
        <begin position="331"/>
        <end position="350"/>
    </location>
</feature>
<sequence>MQEDPPTDNVSQLLAGLKIDASSHSKKLSSQNKIIETQNQSIQQLKTEFTDMKMAFQAEIIKLHNIINSTEQRLTNSDQGVNQRFEQLDNRLLDLHVSTANFSGPKGILDVPVHPHINFAGLPKETYQFVFFIQEALITSAGRFSDEKQKIMWIASFFHQKGSNVEGCPSHNWWRGLLRKNAAAQGLPTVNASSHAPYVIDELKSAQLFITALEATFTNHREAEESREKLQRIRQTKDQSIEEFNIIFNALLFMVDMDSVSKCDLYQSAVNPIIHELGIMRGGWASIKDLESKQAMAVQLYHDDEGMKLAERIKKASNISHAPPRIEHRINPSQHSTSIPQSKVVESSPASDPMAMDLDSIVAEMKFSYAVYRILCRQNQLCQRCGFVFDKDHVRAKSCPKPTTSWLPWAQRYELFKKLAGSNEKKYREAVIEGAEEKKRNELNAATIATLSSGPDEHTSKKRACESPTPALFSTDAVNAAKIVNAAGPIYSSTPSIPTSSFPQNLNPIQFSTNQSNEDSAGMSIEPMSLADQLLDSHLTELDESPATSRMYLMVDFLFRRQAVSILVLM</sequence>
<proteinExistence type="predicted"/>
<feature type="region of interest" description="Disordered" evidence="1">
    <location>
        <begin position="326"/>
        <end position="350"/>
    </location>
</feature>
<protein>
    <recommendedName>
        <fullName evidence="4">Retrotransposon gag domain-containing protein</fullName>
    </recommendedName>
</protein>
<dbReference type="EMBL" id="PGCI01000333">
    <property type="protein sequence ID" value="PLW29384.1"/>
    <property type="molecule type" value="Genomic_DNA"/>
</dbReference>
<organism evidence="2 3">
    <name type="scientific">Puccinia coronata f. sp. avenae</name>
    <dbReference type="NCBI Taxonomy" id="200324"/>
    <lineage>
        <taxon>Eukaryota</taxon>
        <taxon>Fungi</taxon>
        <taxon>Dikarya</taxon>
        <taxon>Basidiomycota</taxon>
        <taxon>Pucciniomycotina</taxon>
        <taxon>Pucciniomycetes</taxon>
        <taxon>Pucciniales</taxon>
        <taxon>Pucciniaceae</taxon>
        <taxon>Puccinia</taxon>
    </lineage>
</organism>
<evidence type="ECO:0000313" key="2">
    <source>
        <dbReference type="EMBL" id="PLW29384.1"/>
    </source>
</evidence>
<evidence type="ECO:0008006" key="4">
    <source>
        <dbReference type="Google" id="ProtNLM"/>
    </source>
</evidence>